<dbReference type="EMBL" id="GG657899">
    <property type="protein sequence ID" value="EEF79638.1"/>
    <property type="molecule type" value="Genomic_DNA"/>
</dbReference>
<keyword evidence="1 7" id="KW-0732">Signal</keyword>
<dbReference type="Proteomes" id="UP000004679">
    <property type="component" value="Unassembled WGS sequence"/>
</dbReference>
<dbReference type="GO" id="GO:0003755">
    <property type="term" value="F:peptidyl-prolyl cis-trans isomerase activity"/>
    <property type="evidence" value="ECO:0007669"/>
    <property type="project" value="UniProtKB-UniRule"/>
</dbReference>
<dbReference type="GO" id="GO:0051082">
    <property type="term" value="F:unfolded protein binding"/>
    <property type="evidence" value="ECO:0007669"/>
    <property type="project" value="UniProtKB-UniRule"/>
</dbReference>
<evidence type="ECO:0000259" key="9">
    <source>
        <dbReference type="PROSITE" id="PS50198"/>
    </source>
</evidence>
<dbReference type="Gene3D" id="3.10.50.40">
    <property type="match status" value="2"/>
</dbReference>
<keyword evidence="8" id="KW-0175">Coiled coil</keyword>
<dbReference type="InterPro" id="IPR046357">
    <property type="entry name" value="PPIase_dom_sf"/>
</dbReference>
<evidence type="ECO:0000256" key="7">
    <source>
        <dbReference type="HAMAP-Rule" id="MF_01183"/>
    </source>
</evidence>
<dbReference type="InterPro" id="IPR015391">
    <property type="entry name" value="SurA_N"/>
</dbReference>
<dbReference type="Pfam" id="PF09312">
    <property type="entry name" value="SurA_N"/>
    <property type="match status" value="1"/>
</dbReference>
<feature type="coiled-coil region" evidence="8">
    <location>
        <begin position="287"/>
        <end position="314"/>
    </location>
</feature>
<dbReference type="InterPro" id="IPR050280">
    <property type="entry name" value="OMP_Chaperone_SurA"/>
</dbReference>
<keyword evidence="2 7" id="KW-0677">Repeat</keyword>
<accession>C0N7W6</accession>
<evidence type="ECO:0000256" key="6">
    <source>
        <dbReference type="ARBA" id="ARBA00023235"/>
    </source>
</evidence>
<evidence type="ECO:0000256" key="4">
    <source>
        <dbReference type="ARBA" id="ARBA00023110"/>
    </source>
</evidence>
<dbReference type="PANTHER" id="PTHR47637">
    <property type="entry name" value="CHAPERONE SURA"/>
    <property type="match status" value="1"/>
</dbReference>
<keyword evidence="5 7" id="KW-0143">Chaperone</keyword>
<dbReference type="HOGENOM" id="CLU_034646_11_0_6"/>
<organism evidence="10 11">
    <name type="scientific">Methylophaga thiooxydans DMS010</name>
    <dbReference type="NCBI Taxonomy" id="637616"/>
    <lineage>
        <taxon>Bacteria</taxon>
        <taxon>Pseudomonadati</taxon>
        <taxon>Pseudomonadota</taxon>
        <taxon>Gammaproteobacteria</taxon>
        <taxon>Thiotrichales</taxon>
        <taxon>Piscirickettsiaceae</taxon>
        <taxon>Methylophaga</taxon>
    </lineage>
</organism>
<evidence type="ECO:0000256" key="5">
    <source>
        <dbReference type="ARBA" id="ARBA00023186"/>
    </source>
</evidence>
<dbReference type="GO" id="GO:0050821">
    <property type="term" value="P:protein stabilization"/>
    <property type="evidence" value="ECO:0007669"/>
    <property type="project" value="InterPro"/>
</dbReference>
<dbReference type="RefSeq" id="WP_008291731.1">
    <property type="nucleotide sequence ID" value="NZ_GG657899.1"/>
</dbReference>
<evidence type="ECO:0000256" key="8">
    <source>
        <dbReference type="SAM" id="Coils"/>
    </source>
</evidence>
<dbReference type="AlphaFoldDB" id="C0N7W6"/>
<dbReference type="HAMAP" id="MF_01183">
    <property type="entry name" value="Chaperone_SurA"/>
    <property type="match status" value="1"/>
</dbReference>
<comment type="domain">
    <text evidence="7">The PPIase activity resides only in the second parvulin domain. The N-terminal region and the C-terminal tail are necessary and sufficient for the chaperone activity of SurA. The PPIase activity is dispensable for SurA to function as a chaperone. The N-terminal region and the C-terminal tail are also required for porin recognition.</text>
</comment>
<feature type="signal peptide" evidence="7">
    <location>
        <begin position="1"/>
        <end position="17"/>
    </location>
</feature>
<protein>
    <recommendedName>
        <fullName evidence="7">Chaperone SurA</fullName>
    </recommendedName>
    <alternativeName>
        <fullName evidence="7">Peptidyl-prolyl cis-trans isomerase SurA</fullName>
        <shortName evidence="7">PPIase SurA</shortName>
        <ecNumber evidence="7">5.2.1.8</ecNumber>
    </alternativeName>
    <alternativeName>
        <fullName evidence="7">Rotamase SurA</fullName>
    </alternativeName>
</protein>
<dbReference type="InterPro" id="IPR023034">
    <property type="entry name" value="PPIase_SurA"/>
</dbReference>
<sequence length="421" mass="47987" precursor="true">MIKYLMAALLLTTNVLAQPLDRITAVVNDEVILESELMEMQQTVRQQLRQRDAAIPPSEVLNKQVLERLIMQRLQLQRAEQVGVRVGDDALNAALKQIANNNNMNLRQFRDVLEDDGYNFSNFRNTIREEMIITRLRKSQVEDRVVVSEREVDNFLTTQTIQEGGEVEYQLQHILVSMPEAASPEQVQEAEQQLQKVQALLDEGGEFSEVAAGYSDGQNALEGGELGWRKHGELPSLFAEVVPDLEVGEVSQALRSGSGFHLVRVKDKKSQELHLVKQTLASHILIRANELTSAEQAEERLQQLRQRIAKGENFAELARAHSDDTGSAIDGGSLGWTSPGVMVPEFEEKMNALAIGEMSDVFESRFGWHLIKVYDRREQNMADEFKRNKAREQIRQRKIDEELESWLRAMRDEAYVEYRES</sequence>
<evidence type="ECO:0000313" key="10">
    <source>
        <dbReference type="EMBL" id="EEF79638.1"/>
    </source>
</evidence>
<comment type="subcellular location">
    <subcellularLocation>
        <location evidence="7">Periplasm</location>
    </subcellularLocation>
    <text evidence="7">Is capable of associating with the outer membrane.</text>
</comment>
<dbReference type="PANTHER" id="PTHR47637:SF1">
    <property type="entry name" value="CHAPERONE SURA"/>
    <property type="match status" value="1"/>
</dbReference>
<dbReference type="InterPro" id="IPR023058">
    <property type="entry name" value="PPIase_PpiC_CS"/>
</dbReference>
<feature type="domain" description="PpiC" evidence="9">
    <location>
        <begin position="166"/>
        <end position="267"/>
    </location>
</feature>
<name>C0N7W6_9GAMM</name>
<dbReference type="GO" id="GO:0042277">
    <property type="term" value="F:peptide binding"/>
    <property type="evidence" value="ECO:0007669"/>
    <property type="project" value="InterPro"/>
</dbReference>
<feature type="chain" id="PRO_5009008243" description="Chaperone SurA" evidence="7">
    <location>
        <begin position="18"/>
        <end position="421"/>
    </location>
</feature>
<dbReference type="Gene3D" id="1.10.4030.10">
    <property type="entry name" value="Porin chaperone SurA, peptide-binding domain"/>
    <property type="match status" value="1"/>
</dbReference>
<dbReference type="InterPro" id="IPR027304">
    <property type="entry name" value="Trigger_fact/SurA_dom_sf"/>
</dbReference>
<evidence type="ECO:0000256" key="3">
    <source>
        <dbReference type="ARBA" id="ARBA00022764"/>
    </source>
</evidence>
<keyword evidence="11" id="KW-1185">Reference proteome</keyword>
<dbReference type="InterPro" id="IPR000297">
    <property type="entry name" value="PPIase_PpiC"/>
</dbReference>
<dbReference type="EC" id="5.2.1.8" evidence="7"/>
<dbReference type="Pfam" id="PF00639">
    <property type="entry name" value="Rotamase"/>
    <property type="match status" value="1"/>
</dbReference>
<keyword evidence="6 7" id="KW-0413">Isomerase</keyword>
<comment type="function">
    <text evidence="7">Chaperone involved in the correct folding and assembly of outer membrane proteins. Recognizes specific patterns of aromatic residues and the orientation of their side chains, which are found more frequently in integral outer membrane proteins. May act in both early periplasmic and late outer membrane-associated steps of protein maturation.</text>
</comment>
<keyword evidence="3 7" id="KW-0574">Periplasm</keyword>
<gene>
    <name evidence="7" type="primary">surA</name>
    <name evidence="10" type="ORF">MDMS009_2225</name>
</gene>
<feature type="domain" description="PpiC" evidence="9">
    <location>
        <begin position="276"/>
        <end position="375"/>
    </location>
</feature>
<dbReference type="GO" id="GO:0030288">
    <property type="term" value="C:outer membrane-bounded periplasmic space"/>
    <property type="evidence" value="ECO:0007669"/>
    <property type="project" value="InterPro"/>
</dbReference>
<reference evidence="10 11" key="1">
    <citation type="journal article" date="2011" name="J. Bacteriol.">
        <title>Draft genome sequence of the chemolithoheterotrophic, halophilic methylotroph Methylophaga thiooxydans DMS010.</title>
        <authorList>
            <person name="Boden R."/>
            <person name="Ferriera S."/>
            <person name="Johnson J."/>
            <person name="Kelly D.P."/>
            <person name="Murrell J.C."/>
            <person name="Schafer H."/>
        </authorList>
    </citation>
    <scope>NUCLEOTIDE SEQUENCE [LARGE SCALE GENOMIC DNA]</scope>
    <source>
        <strain evidence="10 11">DMS010</strain>
    </source>
</reference>
<dbReference type="Pfam" id="PF13616">
    <property type="entry name" value="Rotamase_3"/>
    <property type="match status" value="1"/>
</dbReference>
<comment type="catalytic activity">
    <reaction evidence="7">
        <text>[protein]-peptidylproline (omega=180) = [protein]-peptidylproline (omega=0)</text>
        <dbReference type="Rhea" id="RHEA:16237"/>
        <dbReference type="Rhea" id="RHEA-COMP:10747"/>
        <dbReference type="Rhea" id="RHEA-COMP:10748"/>
        <dbReference type="ChEBI" id="CHEBI:83833"/>
        <dbReference type="ChEBI" id="CHEBI:83834"/>
        <dbReference type="EC" id="5.2.1.8"/>
    </reaction>
</comment>
<dbReference type="PROSITE" id="PS50198">
    <property type="entry name" value="PPIC_PPIASE_2"/>
    <property type="match status" value="2"/>
</dbReference>
<evidence type="ECO:0000313" key="11">
    <source>
        <dbReference type="Proteomes" id="UP000004679"/>
    </source>
</evidence>
<dbReference type="GO" id="GO:0043165">
    <property type="term" value="P:Gram-negative-bacterium-type cell outer membrane assembly"/>
    <property type="evidence" value="ECO:0007669"/>
    <property type="project" value="InterPro"/>
</dbReference>
<evidence type="ECO:0000256" key="1">
    <source>
        <dbReference type="ARBA" id="ARBA00022729"/>
    </source>
</evidence>
<dbReference type="PROSITE" id="PS01096">
    <property type="entry name" value="PPIC_PPIASE_1"/>
    <property type="match status" value="1"/>
</dbReference>
<proteinExistence type="inferred from homology"/>
<keyword evidence="4 7" id="KW-0697">Rotamase</keyword>
<dbReference type="SUPFAM" id="SSF54534">
    <property type="entry name" value="FKBP-like"/>
    <property type="match status" value="2"/>
</dbReference>
<evidence type="ECO:0000256" key="2">
    <source>
        <dbReference type="ARBA" id="ARBA00022737"/>
    </source>
</evidence>
<dbReference type="GO" id="GO:0006457">
    <property type="term" value="P:protein folding"/>
    <property type="evidence" value="ECO:0007669"/>
    <property type="project" value="UniProtKB-UniRule"/>
</dbReference>
<dbReference type="SUPFAM" id="SSF109998">
    <property type="entry name" value="Triger factor/SurA peptide-binding domain-like"/>
    <property type="match status" value="1"/>
</dbReference>